<evidence type="ECO:0000256" key="1">
    <source>
        <dbReference type="SAM" id="Phobius"/>
    </source>
</evidence>
<evidence type="ECO:0000313" key="2">
    <source>
        <dbReference type="EMBL" id="GEW13449.1"/>
    </source>
</evidence>
<keyword evidence="1" id="KW-0812">Transmembrane</keyword>
<name>A0A699GT88_TANCI</name>
<keyword evidence="1" id="KW-0472">Membrane</keyword>
<keyword evidence="1" id="KW-1133">Transmembrane helix</keyword>
<organism evidence="2">
    <name type="scientific">Tanacetum cinerariifolium</name>
    <name type="common">Dalmatian daisy</name>
    <name type="synonym">Chrysanthemum cinerariifolium</name>
    <dbReference type="NCBI Taxonomy" id="118510"/>
    <lineage>
        <taxon>Eukaryota</taxon>
        <taxon>Viridiplantae</taxon>
        <taxon>Streptophyta</taxon>
        <taxon>Embryophyta</taxon>
        <taxon>Tracheophyta</taxon>
        <taxon>Spermatophyta</taxon>
        <taxon>Magnoliopsida</taxon>
        <taxon>eudicotyledons</taxon>
        <taxon>Gunneridae</taxon>
        <taxon>Pentapetalae</taxon>
        <taxon>asterids</taxon>
        <taxon>campanulids</taxon>
        <taxon>Asterales</taxon>
        <taxon>Asteraceae</taxon>
        <taxon>Asteroideae</taxon>
        <taxon>Anthemideae</taxon>
        <taxon>Anthemidinae</taxon>
        <taxon>Tanacetum</taxon>
    </lineage>
</organism>
<protein>
    <submittedName>
        <fullName evidence="2">Uncharacterized protein</fullName>
    </submittedName>
</protein>
<comment type="caution">
    <text evidence="2">The sequence shown here is derived from an EMBL/GenBank/DDBJ whole genome shotgun (WGS) entry which is preliminary data.</text>
</comment>
<gene>
    <name evidence="2" type="ORF">Tci_185425</name>
</gene>
<proteinExistence type="predicted"/>
<dbReference type="EMBL" id="BKCJ010046390">
    <property type="protein sequence ID" value="GEW13449.1"/>
    <property type="molecule type" value="Genomic_DNA"/>
</dbReference>
<accession>A0A699GT88</accession>
<feature type="transmembrane region" description="Helical" evidence="1">
    <location>
        <begin position="91"/>
        <end position="117"/>
    </location>
</feature>
<sequence length="142" mass="16203">MMKKVAPLRMKKILRKDGENTSLSLFNVKELERREDVVDPNRRPRFDYYNLRISHAKVKTTLQKMGRTKAPKVYLEAVSLHAGFPKGMDMICLYFTSPYLALVGLGIVVVVVVVLIAEFQAQDRKDFSATLDPEAREDETNA</sequence>
<dbReference type="AlphaFoldDB" id="A0A699GT88"/>
<reference evidence="2" key="1">
    <citation type="journal article" date="2019" name="Sci. Rep.">
        <title>Draft genome of Tanacetum cinerariifolium, the natural source of mosquito coil.</title>
        <authorList>
            <person name="Yamashiro T."/>
            <person name="Shiraishi A."/>
            <person name="Satake H."/>
            <person name="Nakayama K."/>
        </authorList>
    </citation>
    <scope>NUCLEOTIDE SEQUENCE</scope>
</reference>